<evidence type="ECO:0000313" key="2">
    <source>
        <dbReference type="EMBL" id="CEM55289.1"/>
    </source>
</evidence>
<feature type="compositionally biased region" description="Polar residues" evidence="1">
    <location>
        <begin position="295"/>
        <end position="306"/>
    </location>
</feature>
<feature type="compositionally biased region" description="Basic and acidic residues" evidence="1">
    <location>
        <begin position="116"/>
        <end position="137"/>
    </location>
</feature>
<dbReference type="VEuPathDB" id="CryptoDB:Cvel_13427"/>
<accession>A0A0G4IDW3</accession>
<organism evidence="2">
    <name type="scientific">Chromera velia CCMP2878</name>
    <dbReference type="NCBI Taxonomy" id="1169474"/>
    <lineage>
        <taxon>Eukaryota</taxon>
        <taxon>Sar</taxon>
        <taxon>Alveolata</taxon>
        <taxon>Colpodellida</taxon>
        <taxon>Chromeraceae</taxon>
        <taxon>Chromera</taxon>
    </lineage>
</organism>
<evidence type="ECO:0000256" key="1">
    <source>
        <dbReference type="SAM" id="MobiDB-lite"/>
    </source>
</evidence>
<dbReference type="EMBL" id="CDMZ01005861">
    <property type="protein sequence ID" value="CEM55289.1"/>
    <property type="molecule type" value="Genomic_DNA"/>
</dbReference>
<dbReference type="AlphaFoldDB" id="A0A0G4IDW3"/>
<gene>
    <name evidence="2" type="ORF">Cvel_13427</name>
</gene>
<feature type="region of interest" description="Disordered" evidence="1">
    <location>
        <begin position="534"/>
        <end position="592"/>
    </location>
</feature>
<feature type="compositionally biased region" description="Low complexity" evidence="1">
    <location>
        <begin position="380"/>
        <end position="409"/>
    </location>
</feature>
<sequence length="592" mass="64254">MFQSLTRAQVAVPPRTGEPLKAGSLKFSEIDSHLLTFSILPPQPHDRTGSFPSVSEETDRRLFESAELRKNCDGFDVVAVRLGPEKEAVDTCTGTSRDETGVSMLFLGAVSSEARGGLERKHTRGEVDKKVADKNKDQSPGVEVDQTGFDAFRNVAVRLAFAAAAREERELHALFVGFEELDLFRSPPSKEKKGSHVHTRKEKDLSIKERSGTQAQTEEWQRGGTAASIPKAQRRTRRSRFLESWFAFFFWSRGVTLQNAGSLSFSDGGDHSSFKVFRPDAEMLKKQEDGPAKQQIISRAETSAGRSGTLAEEEADKMVEHEPFAGSGKREKTSLDNEKGLVWCCVSWKSCCVPDGGPLAGPSSACVFSSKPPLSPPPLNRKSPAAGPFLTPTTDLSPSPSTPSDLGPSPLAGFPFSFSSIEEASETQELKRIMDREVSRRRSRLNLPDILGPSASKETETQADGVKVSLPTQIRRSSEDITKSREALFSIYTPTAAKHLESLGAEVRLPSSAQAAIDPFVSAQVDCQEVLSCADDQSHPTSGTGPLIVDPNAPPPRPKILIGRGISSPSSALTAGPPKVFQVPRKEKDVKD</sequence>
<feature type="region of interest" description="Disordered" evidence="1">
    <location>
        <begin position="286"/>
        <end position="314"/>
    </location>
</feature>
<feature type="region of interest" description="Disordered" evidence="1">
    <location>
        <begin position="116"/>
        <end position="142"/>
    </location>
</feature>
<feature type="compositionally biased region" description="Basic and acidic residues" evidence="1">
    <location>
        <begin position="201"/>
        <end position="211"/>
    </location>
</feature>
<protein>
    <submittedName>
        <fullName evidence="2">Uncharacterized protein</fullName>
    </submittedName>
</protein>
<feature type="region of interest" description="Disordered" evidence="1">
    <location>
        <begin position="368"/>
        <end position="409"/>
    </location>
</feature>
<proteinExistence type="predicted"/>
<name>A0A0G4IDW3_9ALVE</name>
<feature type="region of interest" description="Disordered" evidence="1">
    <location>
        <begin position="445"/>
        <end position="471"/>
    </location>
</feature>
<feature type="region of interest" description="Disordered" evidence="1">
    <location>
        <begin position="187"/>
        <end position="232"/>
    </location>
</feature>
<reference evidence="2" key="1">
    <citation type="submission" date="2014-11" db="EMBL/GenBank/DDBJ databases">
        <authorList>
            <person name="Otto D Thomas"/>
            <person name="Naeem Raeece"/>
        </authorList>
    </citation>
    <scope>NUCLEOTIDE SEQUENCE</scope>
</reference>